<accession>A0A0H5Q508</accession>
<feature type="region of interest" description="Disordered" evidence="1">
    <location>
        <begin position="206"/>
        <end position="229"/>
    </location>
</feature>
<organism evidence="3">
    <name type="scientific">uncultured prokaryote</name>
    <dbReference type="NCBI Taxonomy" id="198431"/>
    <lineage>
        <taxon>unclassified sequences</taxon>
        <taxon>environmental samples</taxon>
    </lineage>
</organism>
<reference evidence="3" key="2">
    <citation type="submission" date="2015-07" db="EMBL/GenBank/DDBJ databases">
        <title>Plasmids, circular viruses and viroids from rat gut.</title>
        <authorList>
            <person name="Jorgensen T.J."/>
            <person name="Hansen M.A."/>
            <person name="Xu Z."/>
            <person name="Tabak M.A."/>
            <person name="Sorensen S.J."/>
            <person name="Hansen L.H."/>
        </authorList>
    </citation>
    <scope>NUCLEOTIDE SEQUENCE</scope>
    <source>
        <strain evidence="3">RGFK1129</strain>
    </source>
</reference>
<keyword evidence="2" id="KW-1133">Transmembrane helix</keyword>
<keyword evidence="2" id="KW-0812">Transmembrane</keyword>
<keyword evidence="2" id="KW-0472">Membrane</keyword>
<name>A0A0H5Q508_9ZZZZ</name>
<feature type="transmembrane region" description="Helical" evidence="2">
    <location>
        <begin position="167"/>
        <end position="192"/>
    </location>
</feature>
<evidence type="ECO:0000313" key="3">
    <source>
        <dbReference type="EMBL" id="CRY96535.1"/>
    </source>
</evidence>
<proteinExistence type="predicted"/>
<dbReference type="EMBL" id="LN853709">
    <property type="protein sequence ID" value="CRY96535.1"/>
    <property type="molecule type" value="Genomic_DNA"/>
</dbReference>
<dbReference type="AlphaFoldDB" id="A0A0H5Q508"/>
<reference evidence="3" key="1">
    <citation type="submission" date="2015-06" db="EMBL/GenBank/DDBJ databases">
        <authorList>
            <person name="Joergensen T."/>
        </authorList>
    </citation>
    <scope>NUCLEOTIDE SEQUENCE</scope>
    <source>
        <strain evidence="3">RGFK1129</strain>
    </source>
</reference>
<evidence type="ECO:0000256" key="1">
    <source>
        <dbReference type="SAM" id="MobiDB-lite"/>
    </source>
</evidence>
<protein>
    <submittedName>
        <fullName evidence="3">Uncharacterized protein</fullName>
    </submittedName>
</protein>
<sequence length="229" mass="25353">MVTTTADAVILVIGIWNKIAEFTGSLIDTTEERLEVVTGEFRAPRWIEFFYAVPYWKEQIGVVAAYLAILNGSIREWGIGVRDIVYNATQELPFPKSLKSKVMRGDVAANFVIQELLGIADSISASDPKETVEIILEVANASAYNPLDPNDIPESIPTTKQQIWKTIVTMAVSASVMFLPFAVAWVAAIFYIRVWDGQIKSPTLSQNSKRVTSKAGPSRHRVNLRPGPD</sequence>
<evidence type="ECO:0000256" key="2">
    <source>
        <dbReference type="SAM" id="Phobius"/>
    </source>
</evidence>